<sequence length="54" mass="5382">MGTGLAVGALAGAVGGIALVEGADYLEDKIADDAAEKVEDDLGYDDGGYDGDDF</sequence>
<reference evidence="1 2" key="1">
    <citation type="submission" date="2019-01" db="EMBL/GenBank/DDBJ databases">
        <title>Sequencing of cultivated peanut Arachis hypogaea provides insights into genome evolution and oil improvement.</title>
        <authorList>
            <person name="Chen X."/>
        </authorList>
    </citation>
    <scope>NUCLEOTIDE SEQUENCE [LARGE SCALE GENOMIC DNA]</scope>
    <source>
        <strain evidence="2">cv. Fuhuasheng</strain>
        <tissue evidence="1">Leaves</tissue>
    </source>
</reference>
<evidence type="ECO:0000313" key="1">
    <source>
        <dbReference type="EMBL" id="RYR56170.1"/>
    </source>
</evidence>
<keyword evidence="2" id="KW-1185">Reference proteome</keyword>
<evidence type="ECO:0000313" key="2">
    <source>
        <dbReference type="Proteomes" id="UP000289738"/>
    </source>
</evidence>
<gene>
    <name evidence="1" type="ORF">Ahy_A05g021939</name>
</gene>
<comment type="caution">
    <text evidence="1">The sequence shown here is derived from an EMBL/GenBank/DDBJ whole genome shotgun (WGS) entry which is preliminary data.</text>
</comment>
<organism evidence="1 2">
    <name type="scientific">Arachis hypogaea</name>
    <name type="common">Peanut</name>
    <dbReference type="NCBI Taxonomy" id="3818"/>
    <lineage>
        <taxon>Eukaryota</taxon>
        <taxon>Viridiplantae</taxon>
        <taxon>Streptophyta</taxon>
        <taxon>Embryophyta</taxon>
        <taxon>Tracheophyta</taxon>
        <taxon>Spermatophyta</taxon>
        <taxon>Magnoliopsida</taxon>
        <taxon>eudicotyledons</taxon>
        <taxon>Gunneridae</taxon>
        <taxon>Pentapetalae</taxon>
        <taxon>rosids</taxon>
        <taxon>fabids</taxon>
        <taxon>Fabales</taxon>
        <taxon>Fabaceae</taxon>
        <taxon>Papilionoideae</taxon>
        <taxon>50 kb inversion clade</taxon>
        <taxon>dalbergioids sensu lato</taxon>
        <taxon>Dalbergieae</taxon>
        <taxon>Pterocarpus clade</taxon>
        <taxon>Arachis</taxon>
    </lineage>
</organism>
<proteinExistence type="predicted"/>
<dbReference type="EMBL" id="SDMP01000005">
    <property type="protein sequence ID" value="RYR56170.1"/>
    <property type="molecule type" value="Genomic_DNA"/>
</dbReference>
<accession>A0A445CZ19</accession>
<protein>
    <submittedName>
        <fullName evidence="1">Uncharacterized protein</fullName>
    </submittedName>
</protein>
<dbReference type="Proteomes" id="UP000289738">
    <property type="component" value="Chromosome A05"/>
</dbReference>
<dbReference type="AlphaFoldDB" id="A0A445CZ19"/>
<name>A0A445CZ19_ARAHY</name>